<sequence length="245" mass="25455">MKRLSVATALAAVFGIVIGAPVAAATTITLTGAHYIYYAPGNSESFSTNGPLGNGAGAVGRFSDSSTLTGNYATTLEFLIPTIPSDMDITSLSLTLQPSPQVDGHGNTGLGAVQFRSYLAANTGSDATRLFAGNNLTNNLDLNHPLVIADLFGGPTVNYVYNGPGQYLGFAFRETNPCTSCTSFTTLDFPGATQAVLSITYDTPTPPPTIPSAIPEPATWAMFIGGFGLIGVGMRRRQRVSGSFA</sequence>
<evidence type="ECO:0000313" key="4">
    <source>
        <dbReference type="Proteomes" id="UP001169764"/>
    </source>
</evidence>
<dbReference type="EMBL" id="JAUOTP010000003">
    <property type="protein sequence ID" value="MDO6414287.1"/>
    <property type="molecule type" value="Genomic_DNA"/>
</dbReference>
<comment type="caution">
    <text evidence="3">The sequence shown here is derived from an EMBL/GenBank/DDBJ whole genome shotgun (WGS) entry which is preliminary data.</text>
</comment>
<proteinExistence type="predicted"/>
<feature type="chain" id="PRO_5047532212" evidence="1">
    <location>
        <begin position="20"/>
        <end position="245"/>
    </location>
</feature>
<evidence type="ECO:0000256" key="1">
    <source>
        <dbReference type="SAM" id="SignalP"/>
    </source>
</evidence>
<feature type="signal peptide" evidence="1">
    <location>
        <begin position="1"/>
        <end position="19"/>
    </location>
</feature>
<dbReference type="Proteomes" id="UP001169764">
    <property type="component" value="Unassembled WGS sequence"/>
</dbReference>
<evidence type="ECO:0000259" key="2">
    <source>
        <dbReference type="Pfam" id="PF07589"/>
    </source>
</evidence>
<keyword evidence="4" id="KW-1185">Reference proteome</keyword>
<dbReference type="InterPro" id="IPR013424">
    <property type="entry name" value="Ice-binding_C"/>
</dbReference>
<organism evidence="3 4">
    <name type="scientific">Sphingomonas natans</name>
    <dbReference type="NCBI Taxonomy" id="3063330"/>
    <lineage>
        <taxon>Bacteria</taxon>
        <taxon>Pseudomonadati</taxon>
        <taxon>Pseudomonadota</taxon>
        <taxon>Alphaproteobacteria</taxon>
        <taxon>Sphingomonadales</taxon>
        <taxon>Sphingomonadaceae</taxon>
        <taxon>Sphingomonas</taxon>
    </lineage>
</organism>
<protein>
    <submittedName>
        <fullName evidence="3">PEPxxWA-CTERM sorting domain-containing protein</fullName>
    </submittedName>
</protein>
<dbReference type="Pfam" id="PF07589">
    <property type="entry name" value="PEP-CTERM"/>
    <property type="match status" value="1"/>
</dbReference>
<accession>A0ABT8Y7J9</accession>
<feature type="domain" description="Ice-binding protein C-terminal" evidence="2">
    <location>
        <begin position="213"/>
        <end position="237"/>
    </location>
</feature>
<keyword evidence="1" id="KW-0732">Signal</keyword>
<evidence type="ECO:0000313" key="3">
    <source>
        <dbReference type="EMBL" id="MDO6414287.1"/>
    </source>
</evidence>
<name>A0ABT8Y7J9_9SPHN</name>
<gene>
    <name evidence="3" type="ORF">Q4F19_07820</name>
</gene>
<dbReference type="NCBIfam" id="NF035944">
    <property type="entry name" value="PEPxxWA-CTERM"/>
    <property type="match status" value="1"/>
</dbReference>
<dbReference type="NCBIfam" id="TIGR02595">
    <property type="entry name" value="PEP_CTERM"/>
    <property type="match status" value="1"/>
</dbReference>
<dbReference type="RefSeq" id="WP_303541358.1">
    <property type="nucleotide sequence ID" value="NZ_JAUOTP010000003.1"/>
</dbReference>
<reference evidence="3" key="1">
    <citation type="submission" date="2023-07" db="EMBL/GenBank/DDBJ databases">
        <authorList>
            <person name="Kim M."/>
        </authorList>
    </citation>
    <scope>NUCLEOTIDE SEQUENCE</scope>
    <source>
        <strain evidence="3">BIUV-7</strain>
    </source>
</reference>